<dbReference type="GO" id="GO:0003723">
    <property type="term" value="F:RNA binding"/>
    <property type="evidence" value="ECO:0007669"/>
    <property type="project" value="InterPro"/>
</dbReference>
<keyword evidence="6 17" id="KW-0436">Ligase</keyword>
<dbReference type="EC" id="6.1.1.20" evidence="4"/>
<dbReference type="SMART" id="SM00874">
    <property type="entry name" value="B5"/>
    <property type="match status" value="1"/>
</dbReference>
<feature type="domain" description="B5" evidence="14">
    <location>
        <begin position="563"/>
        <end position="641"/>
    </location>
</feature>
<dbReference type="Gene3D" id="3.50.40.10">
    <property type="entry name" value="Phenylalanyl-trna Synthetase, Chain B, domain 3"/>
    <property type="match status" value="1"/>
</dbReference>
<proteinExistence type="inferred from homology"/>
<evidence type="ECO:0000256" key="12">
    <source>
        <dbReference type="ARBA" id="ARBA00023146"/>
    </source>
</evidence>
<evidence type="ECO:0000256" key="13">
    <source>
        <dbReference type="ARBA" id="ARBA00033189"/>
    </source>
</evidence>
<comment type="similarity">
    <text evidence="3">Belongs to the phenylalanyl-tRNA synthetase beta subunit family. Type 2 subfamily.</text>
</comment>
<comment type="caution">
    <text evidence="15">The sequence shown here is derived from an EMBL/GenBank/DDBJ whole genome shotgun (WGS) entry which is preliminary data.</text>
</comment>
<keyword evidence="9" id="KW-0067">ATP-binding</keyword>
<dbReference type="Gene3D" id="3.30.56.10">
    <property type="match status" value="2"/>
</dbReference>
<dbReference type="SUPFAM" id="SSF46955">
    <property type="entry name" value="Putative DNA-binding domain"/>
    <property type="match status" value="2"/>
</dbReference>
<evidence type="ECO:0000256" key="2">
    <source>
        <dbReference type="ARBA" id="ARBA00004496"/>
    </source>
</evidence>
<evidence type="ECO:0000259" key="14">
    <source>
        <dbReference type="PROSITE" id="PS51483"/>
    </source>
</evidence>
<evidence type="ECO:0000256" key="11">
    <source>
        <dbReference type="ARBA" id="ARBA00022917"/>
    </source>
</evidence>
<evidence type="ECO:0000256" key="1">
    <source>
        <dbReference type="ARBA" id="ARBA00001946"/>
    </source>
</evidence>
<dbReference type="PANTHER" id="PTHR10947:SF0">
    <property type="entry name" value="PHENYLALANINE--TRNA LIGASE BETA SUBUNIT"/>
    <property type="match status" value="1"/>
</dbReference>
<evidence type="ECO:0000256" key="4">
    <source>
        <dbReference type="ARBA" id="ARBA00012814"/>
    </source>
</evidence>
<dbReference type="GO" id="GO:0006432">
    <property type="term" value="P:phenylalanyl-tRNA aminoacylation"/>
    <property type="evidence" value="ECO:0007669"/>
    <property type="project" value="InterPro"/>
</dbReference>
<dbReference type="GO" id="GO:0009328">
    <property type="term" value="C:phenylalanine-tRNA ligase complex"/>
    <property type="evidence" value="ECO:0007669"/>
    <property type="project" value="TreeGrafter"/>
</dbReference>
<dbReference type="EMBL" id="CAMXCT020000979">
    <property type="protein sequence ID" value="CAL1138701.1"/>
    <property type="molecule type" value="Genomic_DNA"/>
</dbReference>
<dbReference type="EMBL" id="CAMXCT030000979">
    <property type="protein sequence ID" value="CAL4772638.1"/>
    <property type="molecule type" value="Genomic_DNA"/>
</dbReference>
<dbReference type="InterPro" id="IPR040659">
    <property type="entry name" value="PhetRS_B1"/>
</dbReference>
<evidence type="ECO:0000313" key="18">
    <source>
        <dbReference type="Proteomes" id="UP001152797"/>
    </source>
</evidence>
<keyword evidence="18" id="KW-1185">Reference proteome</keyword>
<dbReference type="SUPFAM" id="SSF56037">
    <property type="entry name" value="PheT/TilS domain"/>
    <property type="match status" value="1"/>
</dbReference>
<dbReference type="AlphaFoldDB" id="A0A9P1FRD2"/>
<evidence type="ECO:0000256" key="9">
    <source>
        <dbReference type="ARBA" id="ARBA00022840"/>
    </source>
</evidence>
<organism evidence="15">
    <name type="scientific">Cladocopium goreaui</name>
    <dbReference type="NCBI Taxonomy" id="2562237"/>
    <lineage>
        <taxon>Eukaryota</taxon>
        <taxon>Sar</taxon>
        <taxon>Alveolata</taxon>
        <taxon>Dinophyceae</taxon>
        <taxon>Suessiales</taxon>
        <taxon>Symbiodiniaceae</taxon>
        <taxon>Cladocopium</taxon>
    </lineage>
</organism>
<dbReference type="OrthoDB" id="1698572at2759"/>
<keyword evidence="5" id="KW-0963">Cytoplasm</keyword>
<dbReference type="InterPro" id="IPR020825">
    <property type="entry name" value="Phe-tRNA_synthase-like_B3/B4"/>
</dbReference>
<dbReference type="CDD" id="cd00769">
    <property type="entry name" value="PheRS_beta_core"/>
    <property type="match status" value="1"/>
</dbReference>
<dbReference type="Pfam" id="PF18262">
    <property type="entry name" value="PhetRS_B1"/>
    <property type="match status" value="1"/>
</dbReference>
<evidence type="ECO:0000256" key="7">
    <source>
        <dbReference type="ARBA" id="ARBA00022723"/>
    </source>
</evidence>
<evidence type="ECO:0000313" key="17">
    <source>
        <dbReference type="EMBL" id="CAL4772638.1"/>
    </source>
</evidence>
<evidence type="ECO:0000256" key="6">
    <source>
        <dbReference type="ARBA" id="ARBA00022598"/>
    </source>
</evidence>
<dbReference type="SUPFAM" id="SSF55681">
    <property type="entry name" value="Class II aaRS and biotin synthetases"/>
    <property type="match status" value="1"/>
</dbReference>
<dbReference type="InterPro" id="IPR045060">
    <property type="entry name" value="Phe-tRNA-ligase_IIc_bsu"/>
</dbReference>
<name>A0A9P1FRD2_9DINO</name>
<protein>
    <recommendedName>
        <fullName evidence="4">phenylalanine--tRNA ligase</fullName>
        <ecNumber evidence="4">6.1.1.20</ecNumber>
    </recommendedName>
    <alternativeName>
        <fullName evidence="13">Phenylalanyl-tRNA synthetase beta subunit</fullName>
    </alternativeName>
</protein>
<evidence type="ECO:0000256" key="8">
    <source>
        <dbReference type="ARBA" id="ARBA00022741"/>
    </source>
</evidence>
<dbReference type="NCBIfam" id="TIGR00471">
    <property type="entry name" value="pheT_arch"/>
    <property type="match status" value="1"/>
</dbReference>
<dbReference type="Proteomes" id="UP001152797">
    <property type="component" value="Unassembled WGS sequence"/>
</dbReference>
<dbReference type="Pfam" id="PF17759">
    <property type="entry name" value="tRNA_synthFbeta"/>
    <property type="match status" value="1"/>
</dbReference>
<dbReference type="GO" id="GO:0004826">
    <property type="term" value="F:phenylalanine-tRNA ligase activity"/>
    <property type="evidence" value="ECO:0007669"/>
    <property type="project" value="UniProtKB-EC"/>
</dbReference>
<sequence length="878" mass="98960">MASVMAVTVPEAMCQKLDALARRFNCMLEREQELELEMGAMDSEESFVNPDEAVERMLSGHSLGFQPDRAFDTLPVYQVCFDLRRHPKTGIFRSSQQQLSIEIQEAEAKSTRVVEVYVEMVGGNFRRDVVAKQECCLRLRFWTNEERPVFLSSVFWPSGGCMVDKNGMPVTIENGRLQLLRVACGQLILSYVFFPLEPRSFPGMLAVAVGVNTAPERIREKEYQEDEEEGEEECGECHTCGRPAVSWLGGEECESVFFDSLQKALGNDVTEESFDELCFEFGLELDDVTSQKAMVEKERGAQAAEGLSDRVIFKVDVPANRYDLLCIEGLVRALQVFKGVIPAPLYKLSSPKPAAQMTMTVKKETAQIRPFVVCAILRNVTFDQDRYESFIELQDKLHQNICRRRTLVAIGTHDLSTLKPPFTYEALPPKEIRFTPLNQTEEMDGSRMMEVLSAHQQLKTYLPIIRDSPVYPVIYDSNRVVLSLPPIINGEHSKIKLETKDVFIECTATDLTKANVVLNTVVTMFAEYCKEPFVAEPVEVVYADDYPGNTFIKPGDKRIYPMLDSREMTANIPRMQQALGLEKLTGEQVRDYLRKMSLPCDVGKDKDVLKVQVPVTRSDIMHECDLVEDLAISYGYNNLETSVPQTVAVSGGQPVNNLSDMVRTELAMAGFTECMNWSLLSQKENYTWMRREPDPKGAQLTVEKPHEYSATSPSVSVSNPKTVGFEIVRTTLIPGILKTLANNKQLPPPIRLFEVGDVVIQEPTKEVGCKNVRRLVAVHCNMRSQFSLLHGALDQLMYSLNCEPEHEQKEGSKRRTFKLEASNDPAFFPGMQAHIICSGIKIGIIGELHPEVLGKKCFEINMPTSALELNLEPFLDWL</sequence>
<dbReference type="GO" id="GO:0000287">
    <property type="term" value="F:magnesium ion binding"/>
    <property type="evidence" value="ECO:0007669"/>
    <property type="project" value="InterPro"/>
</dbReference>
<reference evidence="15" key="1">
    <citation type="submission" date="2022-10" db="EMBL/GenBank/DDBJ databases">
        <authorList>
            <person name="Chen Y."/>
            <person name="Dougan E. K."/>
            <person name="Chan C."/>
            <person name="Rhodes N."/>
            <person name="Thang M."/>
        </authorList>
    </citation>
    <scope>NUCLEOTIDE SEQUENCE</scope>
</reference>
<dbReference type="InterPro" id="IPR005147">
    <property type="entry name" value="tRNA_synthase_B5-dom"/>
</dbReference>
<dbReference type="PANTHER" id="PTHR10947">
    <property type="entry name" value="PHENYLALANYL-TRNA SYNTHETASE BETA CHAIN AND LEUCINE-RICH REPEAT-CONTAINING PROTEIN 47"/>
    <property type="match status" value="1"/>
</dbReference>
<reference evidence="16" key="2">
    <citation type="submission" date="2024-04" db="EMBL/GenBank/DDBJ databases">
        <authorList>
            <person name="Chen Y."/>
            <person name="Shah S."/>
            <person name="Dougan E. K."/>
            <person name="Thang M."/>
            <person name="Chan C."/>
        </authorList>
    </citation>
    <scope>NUCLEOTIDE SEQUENCE [LARGE SCALE GENOMIC DNA]</scope>
</reference>
<evidence type="ECO:0000313" key="15">
    <source>
        <dbReference type="EMBL" id="CAI3985326.1"/>
    </source>
</evidence>
<keyword evidence="7" id="KW-0479">Metal-binding</keyword>
<keyword evidence="12" id="KW-0030">Aminoacyl-tRNA synthetase</keyword>
<dbReference type="InterPro" id="IPR045864">
    <property type="entry name" value="aa-tRNA-synth_II/BPL/LPL"/>
</dbReference>
<dbReference type="FunFam" id="3.50.40.10:FF:000002">
    <property type="entry name" value="phenylalanine--tRNA ligase beta subunit"/>
    <property type="match status" value="1"/>
</dbReference>
<dbReference type="GO" id="GO:0005524">
    <property type="term" value="F:ATP binding"/>
    <property type="evidence" value="ECO:0007669"/>
    <property type="project" value="UniProtKB-KW"/>
</dbReference>
<accession>A0A9P1FRD2</accession>
<dbReference type="Pfam" id="PF03484">
    <property type="entry name" value="B5"/>
    <property type="match status" value="1"/>
</dbReference>
<dbReference type="PROSITE" id="PS51483">
    <property type="entry name" value="B5"/>
    <property type="match status" value="1"/>
</dbReference>
<dbReference type="InterPro" id="IPR009061">
    <property type="entry name" value="DNA-bd_dom_put_sf"/>
</dbReference>
<keyword evidence="10" id="KW-0460">Magnesium</keyword>
<dbReference type="InterPro" id="IPR005146">
    <property type="entry name" value="B3/B4_tRNA-bd"/>
</dbReference>
<dbReference type="SMART" id="SM00873">
    <property type="entry name" value="B3_4"/>
    <property type="match status" value="1"/>
</dbReference>
<evidence type="ECO:0000313" key="16">
    <source>
        <dbReference type="EMBL" id="CAL1138701.1"/>
    </source>
</evidence>
<dbReference type="Pfam" id="PF03483">
    <property type="entry name" value="B3_4"/>
    <property type="match status" value="1"/>
</dbReference>
<comment type="subcellular location">
    <subcellularLocation>
        <location evidence="2">Cytoplasm</location>
    </subcellularLocation>
</comment>
<evidence type="ECO:0000256" key="5">
    <source>
        <dbReference type="ARBA" id="ARBA00022490"/>
    </source>
</evidence>
<dbReference type="InterPro" id="IPR004531">
    <property type="entry name" value="Phe-tRNA-synth_IIc_bsu_arc_euk"/>
</dbReference>
<dbReference type="InterPro" id="IPR041616">
    <property type="entry name" value="PheRS_beta_core"/>
</dbReference>
<keyword evidence="11" id="KW-0648">Protein biosynthesis</keyword>
<dbReference type="Gene3D" id="3.30.930.10">
    <property type="entry name" value="Bira Bifunctional Protein, Domain 2"/>
    <property type="match status" value="1"/>
</dbReference>
<keyword evidence="8" id="KW-0547">Nucleotide-binding</keyword>
<gene>
    <name evidence="15" type="ORF">C1SCF055_LOCUS12785</name>
</gene>
<dbReference type="EMBL" id="CAMXCT010000979">
    <property type="protein sequence ID" value="CAI3985326.1"/>
    <property type="molecule type" value="Genomic_DNA"/>
</dbReference>
<comment type="cofactor">
    <cofactor evidence="1">
        <name>Mg(2+)</name>
        <dbReference type="ChEBI" id="CHEBI:18420"/>
    </cofactor>
</comment>
<evidence type="ECO:0000256" key="3">
    <source>
        <dbReference type="ARBA" id="ARBA00007438"/>
    </source>
</evidence>
<evidence type="ECO:0000256" key="10">
    <source>
        <dbReference type="ARBA" id="ARBA00022842"/>
    </source>
</evidence>